<dbReference type="RefSeq" id="WP_136494664.1">
    <property type="nucleotide sequence ID" value="NZ_CP046052.1"/>
</dbReference>
<evidence type="ECO:0000313" key="4">
    <source>
        <dbReference type="Proteomes" id="UP000309061"/>
    </source>
</evidence>
<organism evidence="3 4">
    <name type="scientific">Methylocystis heyeri</name>
    <dbReference type="NCBI Taxonomy" id="391905"/>
    <lineage>
        <taxon>Bacteria</taxon>
        <taxon>Pseudomonadati</taxon>
        <taxon>Pseudomonadota</taxon>
        <taxon>Alphaproteobacteria</taxon>
        <taxon>Hyphomicrobiales</taxon>
        <taxon>Methylocystaceae</taxon>
        <taxon>Methylocystis</taxon>
    </lineage>
</organism>
<evidence type="ECO:0000256" key="1">
    <source>
        <dbReference type="ARBA" id="ARBA00010832"/>
    </source>
</evidence>
<dbReference type="InterPro" id="IPR006894">
    <property type="entry name" value="HupH_Hydgase_express_prot_C"/>
</dbReference>
<feature type="domain" description="HupH hydrogenase expression protein C-terminal" evidence="2">
    <location>
        <begin position="56"/>
        <end position="148"/>
    </location>
</feature>
<dbReference type="Pfam" id="PF04809">
    <property type="entry name" value="HupH_C"/>
    <property type="match status" value="2"/>
</dbReference>
<dbReference type="Gene3D" id="3.30.1370.140">
    <property type="entry name" value="HupH hydrogenase expression protein, C-terminal domain"/>
    <property type="match status" value="2"/>
</dbReference>
<dbReference type="InterPro" id="IPR038527">
    <property type="entry name" value="HupH_C_sf"/>
</dbReference>
<dbReference type="Proteomes" id="UP000309061">
    <property type="component" value="Chromosome"/>
</dbReference>
<accession>A0A6B8KCV3</accession>
<evidence type="ECO:0000259" key="2">
    <source>
        <dbReference type="Pfam" id="PF04809"/>
    </source>
</evidence>
<feature type="domain" description="HupH hydrogenase expression protein C-terminal" evidence="2">
    <location>
        <begin position="166"/>
        <end position="281"/>
    </location>
</feature>
<dbReference type="AlphaFoldDB" id="A0A6B8KCV3"/>
<dbReference type="EMBL" id="CP046052">
    <property type="protein sequence ID" value="QGM44358.1"/>
    <property type="molecule type" value="Genomic_DNA"/>
</dbReference>
<name>A0A6B8KCV3_9HYPH</name>
<dbReference type="OrthoDB" id="6560677at2"/>
<evidence type="ECO:0000313" key="3">
    <source>
        <dbReference type="EMBL" id="QGM44358.1"/>
    </source>
</evidence>
<gene>
    <name evidence="3" type="ORF">H2LOC_000830</name>
</gene>
<comment type="similarity">
    <text evidence="1">Belongs to the HupH/HyaF family.</text>
</comment>
<sequence>MKAGFWVAPEGEDAAVTLMPIGVGDDFSARKAGASALAHAESEQLIRRCARVGALLPQLSAALAGQKADQPGQLFDVTDYNEEERELLTQALGAGEVSGVVSLPDGVTAQIVEATMAGLWRVRFTGGDDKLVGDYLEIAAIPEVVRRAAVVNAYDVAFGEAPAGAMNVMPLLAEIRERVANFSEGDPSHAVNFSLFPMTPEDMSFLQDSLGGGPVNLVSRGYGKCRVHATATRHVWSVQYFNAMDEIILDTLEIGGVPVVALAADEDFLDSSERLSEIHEAYFK</sequence>
<protein>
    <submittedName>
        <fullName evidence="3">Hydrogenase expression/formation protein</fullName>
    </submittedName>
</protein>
<proteinExistence type="inferred from homology"/>
<dbReference type="KEGG" id="mhey:H2LOC_000830"/>
<keyword evidence="4" id="KW-1185">Reference proteome</keyword>
<reference evidence="3 4" key="1">
    <citation type="submission" date="2019-11" db="EMBL/GenBank/DDBJ databases">
        <title>The genome sequence of Methylocystis heyeri.</title>
        <authorList>
            <person name="Oshkin I.Y."/>
            <person name="Miroshnikov K."/>
            <person name="Dedysh S.N."/>
        </authorList>
    </citation>
    <scope>NUCLEOTIDE SEQUENCE [LARGE SCALE GENOMIC DNA]</scope>
    <source>
        <strain evidence="3 4">H2</strain>
    </source>
</reference>